<dbReference type="SUPFAM" id="SSF48452">
    <property type="entry name" value="TPR-like"/>
    <property type="match status" value="1"/>
</dbReference>
<sequence>MGFAQLLGWSDQFKEAIALYREALREKPGDEAAALGLAATLGWNRQYDEAEKCLREFLESNPGHEDARIILARLLSWQQRYDEAIDILKSVLEKNPQSIYGHEAIAFIYKWRYLYGLARNHFMAISRLEGDPDVIRNARLELAELDWIEGKNLSAKNAFEALASSYPTDRVLSTKSAFIDSFLRTRVEALLFRYQELGVTAGSSISGIANNGASLLFRKNLSMAWSLGGRYQIKNETSSRFSEIQTANLYDLEVHQAMVEGIYRYRENVELSCFYAPSLYRNRSVTSPKLPETSLFHGAGFFGHVEAGRGPLYFAFTLKPMVVRSASAVGVERDLGLSFSYPAFLPKSFSLSPTVECNILEDNNVIQAYRIELAGPIPETGLQIIGKLAFRGFNELSDRYFSYNYWACVEGGLAWDGPRFRRRFSVPLEARASFNRISLAAEDKNFAGFGLSAIPAFAFPKGYSIQCEITIQANTDSYYVYYVGFTYGM</sequence>
<dbReference type="AlphaFoldDB" id="A0A1F7FJ70"/>
<keyword evidence="1" id="KW-0677">Repeat</keyword>
<reference evidence="3 4" key="1">
    <citation type="journal article" date="2016" name="Nat. Commun.">
        <title>Thousands of microbial genomes shed light on interconnected biogeochemical processes in an aquifer system.</title>
        <authorList>
            <person name="Anantharaman K."/>
            <person name="Brown C.T."/>
            <person name="Hug L.A."/>
            <person name="Sharon I."/>
            <person name="Castelle C.J."/>
            <person name="Probst A.J."/>
            <person name="Thomas B.C."/>
            <person name="Singh A."/>
            <person name="Wilkins M.J."/>
            <person name="Karaoz U."/>
            <person name="Brodie E.L."/>
            <person name="Williams K.H."/>
            <person name="Hubbard S.S."/>
            <person name="Banfield J.F."/>
        </authorList>
    </citation>
    <scope>NUCLEOTIDE SEQUENCE [LARGE SCALE GENOMIC DNA]</scope>
</reference>
<comment type="caution">
    <text evidence="3">The sequence shown here is derived from an EMBL/GenBank/DDBJ whole genome shotgun (WGS) entry which is preliminary data.</text>
</comment>
<dbReference type="SMART" id="SM00028">
    <property type="entry name" value="TPR"/>
    <property type="match status" value="2"/>
</dbReference>
<dbReference type="InterPro" id="IPR019734">
    <property type="entry name" value="TPR_rpt"/>
</dbReference>
<keyword evidence="2" id="KW-0802">TPR repeat</keyword>
<evidence type="ECO:0000256" key="2">
    <source>
        <dbReference type="ARBA" id="ARBA00022803"/>
    </source>
</evidence>
<accession>A0A1F7FJ70</accession>
<evidence type="ECO:0000313" key="4">
    <source>
        <dbReference type="Proteomes" id="UP000179243"/>
    </source>
</evidence>
<dbReference type="PANTHER" id="PTHR44943:SF8">
    <property type="entry name" value="TPR REPEAT-CONTAINING PROTEIN MJ0263"/>
    <property type="match status" value="1"/>
</dbReference>
<dbReference type="Gene3D" id="1.25.40.10">
    <property type="entry name" value="Tetratricopeptide repeat domain"/>
    <property type="match status" value="1"/>
</dbReference>
<dbReference type="Proteomes" id="UP000179243">
    <property type="component" value="Unassembled WGS sequence"/>
</dbReference>
<name>A0A1F7FJ70_UNCRA</name>
<evidence type="ECO:0000313" key="3">
    <source>
        <dbReference type="EMBL" id="OGK06527.1"/>
    </source>
</evidence>
<organism evidence="3 4">
    <name type="scientific">Candidatus Raymondbacteria bacterium RIFOXYD12_FULL_49_13</name>
    <dbReference type="NCBI Taxonomy" id="1817890"/>
    <lineage>
        <taxon>Bacteria</taxon>
        <taxon>Raymondiibacteriota</taxon>
    </lineage>
</organism>
<proteinExistence type="predicted"/>
<dbReference type="PANTHER" id="PTHR44943">
    <property type="entry name" value="CELLULOSE SYNTHASE OPERON PROTEIN C"/>
    <property type="match status" value="1"/>
</dbReference>
<dbReference type="InterPro" id="IPR011990">
    <property type="entry name" value="TPR-like_helical_dom_sf"/>
</dbReference>
<dbReference type="EMBL" id="MFYX01000028">
    <property type="protein sequence ID" value="OGK06527.1"/>
    <property type="molecule type" value="Genomic_DNA"/>
</dbReference>
<protein>
    <submittedName>
        <fullName evidence="3">Uncharacterized protein</fullName>
    </submittedName>
</protein>
<dbReference type="Pfam" id="PF14559">
    <property type="entry name" value="TPR_19"/>
    <property type="match status" value="1"/>
</dbReference>
<dbReference type="InterPro" id="IPR051685">
    <property type="entry name" value="Ycf3/AcsC/BcsC/TPR_MFPF"/>
</dbReference>
<evidence type="ECO:0000256" key="1">
    <source>
        <dbReference type="ARBA" id="ARBA00022737"/>
    </source>
</evidence>
<gene>
    <name evidence="3" type="ORF">A2519_04340</name>
</gene>